<comment type="caution">
    <text evidence="1">The sequence shown here is derived from an EMBL/GenBank/DDBJ whole genome shotgun (WGS) entry which is preliminary data.</text>
</comment>
<sequence>MKRRICLSCLALPIYFYNAEVNLVNSSEVESFINPFLNTTALVASSYNIQLQIMPWQISARDEQTKECLRKRKCKD</sequence>
<protein>
    <submittedName>
        <fullName evidence="1">Uncharacterized protein</fullName>
    </submittedName>
</protein>
<organism evidence="1 2">
    <name type="scientific">Anabaena azotica FACHB-119</name>
    <dbReference type="NCBI Taxonomy" id="947527"/>
    <lineage>
        <taxon>Bacteria</taxon>
        <taxon>Bacillati</taxon>
        <taxon>Cyanobacteriota</taxon>
        <taxon>Cyanophyceae</taxon>
        <taxon>Nostocales</taxon>
        <taxon>Nostocaceae</taxon>
        <taxon>Anabaena</taxon>
        <taxon>Anabaena azotica</taxon>
    </lineage>
</organism>
<keyword evidence="2" id="KW-1185">Reference proteome</keyword>
<gene>
    <name evidence="1" type="ORF">H6G83_12070</name>
</gene>
<dbReference type="EMBL" id="JACJSG010000014">
    <property type="protein sequence ID" value="MBD2501325.1"/>
    <property type="molecule type" value="Genomic_DNA"/>
</dbReference>
<name>A0ABR8D2B6_9NOST</name>
<proteinExistence type="predicted"/>
<evidence type="ECO:0000313" key="1">
    <source>
        <dbReference type="EMBL" id="MBD2501325.1"/>
    </source>
</evidence>
<dbReference type="Proteomes" id="UP000661112">
    <property type="component" value="Unassembled WGS sequence"/>
</dbReference>
<evidence type="ECO:0000313" key="2">
    <source>
        <dbReference type="Proteomes" id="UP000661112"/>
    </source>
</evidence>
<accession>A0ABR8D2B6</accession>
<reference evidence="1 2" key="1">
    <citation type="journal article" date="2020" name="ISME J.">
        <title>Comparative genomics reveals insights into cyanobacterial evolution and habitat adaptation.</title>
        <authorList>
            <person name="Chen M.Y."/>
            <person name="Teng W.K."/>
            <person name="Zhao L."/>
            <person name="Hu C.X."/>
            <person name="Zhou Y.K."/>
            <person name="Han B.P."/>
            <person name="Song L.R."/>
            <person name="Shu W.S."/>
        </authorList>
    </citation>
    <scope>NUCLEOTIDE SEQUENCE [LARGE SCALE GENOMIC DNA]</scope>
    <source>
        <strain evidence="1 2">FACHB-119</strain>
    </source>
</reference>